<reference evidence="3 4" key="1">
    <citation type="submission" date="2020-03" db="EMBL/GenBank/DDBJ databases">
        <title>Roseomonas selenitidurans sp. nov. isolated from urban soil.</title>
        <authorList>
            <person name="Liu H."/>
        </authorList>
    </citation>
    <scope>NUCLEOTIDE SEQUENCE [LARGE SCALE GENOMIC DNA]</scope>
    <source>
        <strain evidence="3 4">BU-1</strain>
    </source>
</reference>
<protein>
    <submittedName>
        <fullName evidence="3">Uncharacterized protein</fullName>
    </submittedName>
</protein>
<keyword evidence="2" id="KW-0812">Transmembrane</keyword>
<name>A0ABX1E599_9PROT</name>
<feature type="region of interest" description="Disordered" evidence="1">
    <location>
        <begin position="1"/>
        <end position="32"/>
    </location>
</feature>
<evidence type="ECO:0000313" key="4">
    <source>
        <dbReference type="Proteomes" id="UP000787635"/>
    </source>
</evidence>
<sequence length="69" mass="7442">MRDFANRRHGAAGQAEARRGATCGTERPEPPRRRAWFAVPEAAPRGGRGILLAAALSSVFWAVLGWAVL</sequence>
<evidence type="ECO:0000313" key="3">
    <source>
        <dbReference type="EMBL" id="NKC32151.1"/>
    </source>
</evidence>
<dbReference type="EMBL" id="JAAVNE010000023">
    <property type="protein sequence ID" value="NKC32151.1"/>
    <property type="molecule type" value="Genomic_DNA"/>
</dbReference>
<keyword evidence="2" id="KW-1133">Transmembrane helix</keyword>
<keyword evidence="4" id="KW-1185">Reference proteome</keyword>
<gene>
    <name evidence="3" type="ORF">HEQ75_14900</name>
</gene>
<keyword evidence="2" id="KW-0472">Membrane</keyword>
<organism evidence="3 4">
    <name type="scientific">Falsiroseomonas selenitidurans</name>
    <dbReference type="NCBI Taxonomy" id="2716335"/>
    <lineage>
        <taxon>Bacteria</taxon>
        <taxon>Pseudomonadati</taxon>
        <taxon>Pseudomonadota</taxon>
        <taxon>Alphaproteobacteria</taxon>
        <taxon>Acetobacterales</taxon>
        <taxon>Roseomonadaceae</taxon>
        <taxon>Falsiroseomonas</taxon>
    </lineage>
</organism>
<accession>A0ABX1E599</accession>
<proteinExistence type="predicted"/>
<comment type="caution">
    <text evidence="3">The sequence shown here is derived from an EMBL/GenBank/DDBJ whole genome shotgun (WGS) entry which is preliminary data.</text>
</comment>
<evidence type="ECO:0000256" key="2">
    <source>
        <dbReference type="SAM" id="Phobius"/>
    </source>
</evidence>
<dbReference type="Proteomes" id="UP000787635">
    <property type="component" value="Unassembled WGS sequence"/>
</dbReference>
<feature type="transmembrane region" description="Helical" evidence="2">
    <location>
        <begin position="50"/>
        <end position="68"/>
    </location>
</feature>
<dbReference type="RefSeq" id="WP_168031929.1">
    <property type="nucleotide sequence ID" value="NZ_JAAVNE010000023.1"/>
</dbReference>
<evidence type="ECO:0000256" key="1">
    <source>
        <dbReference type="SAM" id="MobiDB-lite"/>
    </source>
</evidence>